<dbReference type="EMBL" id="QLIX01000001">
    <property type="protein sequence ID" value="RAI61083.1"/>
    <property type="molecule type" value="Genomic_DNA"/>
</dbReference>
<comment type="caution">
    <text evidence="2">The sequence shown here is derived from an EMBL/GenBank/DDBJ whole genome shotgun (WGS) entry which is preliminary data.</text>
</comment>
<keyword evidence="1" id="KW-0732">Signal</keyword>
<feature type="signal peptide" evidence="1">
    <location>
        <begin position="1"/>
        <end position="20"/>
    </location>
</feature>
<protein>
    <submittedName>
        <fullName evidence="2">Uncharacterized protein</fullName>
    </submittedName>
</protein>
<reference evidence="3" key="1">
    <citation type="submission" date="2018-06" db="EMBL/GenBank/DDBJ databases">
        <authorList>
            <person name="Khan S.A."/>
        </authorList>
    </citation>
    <scope>NUCLEOTIDE SEQUENCE [LARGE SCALE GENOMIC DNA]</scope>
    <source>
        <strain evidence="3">DB-1506</strain>
    </source>
</reference>
<keyword evidence="3" id="KW-1185">Reference proteome</keyword>
<sequence length="103" mass="11094">MRPLPLALALLIAPLASALAETCSTSTLVSPTYAFARWCGEPPAEGTLRLGRRDGRQLDYASVPLSIFREVVRAPHVDRYVRTEIQPRFAAPAAPRGQAAPPG</sequence>
<evidence type="ECO:0000313" key="2">
    <source>
        <dbReference type="EMBL" id="RAI61083.1"/>
    </source>
</evidence>
<evidence type="ECO:0000256" key="1">
    <source>
        <dbReference type="SAM" id="SignalP"/>
    </source>
</evidence>
<evidence type="ECO:0000313" key="3">
    <source>
        <dbReference type="Proteomes" id="UP000249065"/>
    </source>
</evidence>
<dbReference type="RefSeq" id="WP_111468198.1">
    <property type="nucleotide sequence ID" value="NZ_QLIX01000001.1"/>
</dbReference>
<proteinExistence type="predicted"/>
<feature type="chain" id="PRO_5016245248" evidence="1">
    <location>
        <begin position="21"/>
        <end position="103"/>
    </location>
</feature>
<dbReference type="AlphaFoldDB" id="A0A327MG93"/>
<accession>A0A327MG93</accession>
<name>A0A327MG93_9PROT</name>
<gene>
    <name evidence="2" type="ORF">DOO78_02870</name>
</gene>
<organism evidence="2 3">
    <name type="scientific">Roseicella frigidaeris</name>
    <dbReference type="NCBI Taxonomy" id="2230885"/>
    <lineage>
        <taxon>Bacteria</taxon>
        <taxon>Pseudomonadati</taxon>
        <taxon>Pseudomonadota</taxon>
        <taxon>Alphaproteobacteria</taxon>
        <taxon>Acetobacterales</taxon>
        <taxon>Roseomonadaceae</taxon>
        <taxon>Roseicella</taxon>
    </lineage>
</organism>
<dbReference type="Proteomes" id="UP000249065">
    <property type="component" value="Unassembled WGS sequence"/>
</dbReference>